<dbReference type="Pfam" id="PF00400">
    <property type="entry name" value="WD40"/>
    <property type="match status" value="1"/>
</dbReference>
<dbReference type="InterPro" id="IPR015943">
    <property type="entry name" value="WD40/YVTN_repeat-like_dom_sf"/>
</dbReference>
<reference evidence="1" key="1">
    <citation type="journal article" date="2020" name="Nat. Commun.">
        <title>Large-scale genome sequencing of mycorrhizal fungi provides insights into the early evolution of symbiotic traits.</title>
        <authorList>
            <person name="Miyauchi S."/>
            <person name="Kiss E."/>
            <person name="Kuo A."/>
            <person name="Drula E."/>
            <person name="Kohler A."/>
            <person name="Sanchez-Garcia M."/>
            <person name="Morin E."/>
            <person name="Andreopoulos B."/>
            <person name="Barry K.W."/>
            <person name="Bonito G."/>
            <person name="Buee M."/>
            <person name="Carver A."/>
            <person name="Chen C."/>
            <person name="Cichocki N."/>
            <person name="Clum A."/>
            <person name="Culley D."/>
            <person name="Crous P.W."/>
            <person name="Fauchery L."/>
            <person name="Girlanda M."/>
            <person name="Hayes R.D."/>
            <person name="Keri Z."/>
            <person name="LaButti K."/>
            <person name="Lipzen A."/>
            <person name="Lombard V."/>
            <person name="Magnuson J."/>
            <person name="Maillard F."/>
            <person name="Murat C."/>
            <person name="Nolan M."/>
            <person name="Ohm R.A."/>
            <person name="Pangilinan J."/>
            <person name="Pereira M.F."/>
            <person name="Perotto S."/>
            <person name="Peter M."/>
            <person name="Pfister S."/>
            <person name="Riley R."/>
            <person name="Sitrit Y."/>
            <person name="Stielow J.B."/>
            <person name="Szollosi G."/>
            <person name="Zifcakova L."/>
            <person name="Stursova M."/>
            <person name="Spatafora J.W."/>
            <person name="Tedersoo L."/>
            <person name="Vaario L.M."/>
            <person name="Yamada A."/>
            <person name="Yan M."/>
            <person name="Wang P."/>
            <person name="Xu J."/>
            <person name="Bruns T."/>
            <person name="Baldrian P."/>
            <person name="Vilgalys R."/>
            <person name="Dunand C."/>
            <person name="Henrissat B."/>
            <person name="Grigoriev I.V."/>
            <person name="Hibbett D."/>
            <person name="Nagy L.G."/>
            <person name="Martin F.M."/>
        </authorList>
    </citation>
    <scope>NUCLEOTIDE SEQUENCE</scope>
    <source>
        <strain evidence="1">UH-Tt-Lm1</strain>
    </source>
</reference>
<organism evidence="1 2">
    <name type="scientific">Thelephora terrestris</name>
    <dbReference type="NCBI Taxonomy" id="56493"/>
    <lineage>
        <taxon>Eukaryota</taxon>
        <taxon>Fungi</taxon>
        <taxon>Dikarya</taxon>
        <taxon>Basidiomycota</taxon>
        <taxon>Agaricomycotina</taxon>
        <taxon>Agaricomycetes</taxon>
        <taxon>Thelephorales</taxon>
        <taxon>Thelephoraceae</taxon>
        <taxon>Thelephora</taxon>
    </lineage>
</organism>
<dbReference type="Gene3D" id="2.130.10.10">
    <property type="entry name" value="YVTN repeat-like/Quinoprotein amine dehydrogenase"/>
    <property type="match status" value="1"/>
</dbReference>
<dbReference type="InterPro" id="IPR001680">
    <property type="entry name" value="WD40_rpt"/>
</dbReference>
<proteinExistence type="predicted"/>
<name>A0A9P6HKS3_9AGAM</name>
<evidence type="ECO:0000313" key="2">
    <source>
        <dbReference type="Proteomes" id="UP000736335"/>
    </source>
</evidence>
<dbReference type="EMBL" id="WIUZ02000003">
    <property type="protein sequence ID" value="KAF9789547.1"/>
    <property type="molecule type" value="Genomic_DNA"/>
</dbReference>
<dbReference type="InterPro" id="IPR036322">
    <property type="entry name" value="WD40_repeat_dom_sf"/>
</dbReference>
<dbReference type="AlphaFoldDB" id="A0A9P6HKS3"/>
<dbReference type="OrthoDB" id="284782at2759"/>
<reference evidence="1" key="2">
    <citation type="submission" date="2020-11" db="EMBL/GenBank/DDBJ databases">
        <authorList>
            <consortium name="DOE Joint Genome Institute"/>
            <person name="Kuo A."/>
            <person name="Miyauchi S."/>
            <person name="Kiss E."/>
            <person name="Drula E."/>
            <person name="Kohler A."/>
            <person name="Sanchez-Garcia M."/>
            <person name="Andreopoulos B."/>
            <person name="Barry K.W."/>
            <person name="Bonito G."/>
            <person name="Buee M."/>
            <person name="Carver A."/>
            <person name="Chen C."/>
            <person name="Cichocki N."/>
            <person name="Clum A."/>
            <person name="Culley D."/>
            <person name="Crous P.W."/>
            <person name="Fauchery L."/>
            <person name="Girlanda M."/>
            <person name="Hayes R."/>
            <person name="Keri Z."/>
            <person name="Labutti K."/>
            <person name="Lipzen A."/>
            <person name="Lombard V."/>
            <person name="Magnuson J."/>
            <person name="Maillard F."/>
            <person name="Morin E."/>
            <person name="Murat C."/>
            <person name="Nolan M."/>
            <person name="Ohm R."/>
            <person name="Pangilinan J."/>
            <person name="Pereira M."/>
            <person name="Perotto S."/>
            <person name="Peter M."/>
            <person name="Riley R."/>
            <person name="Sitrit Y."/>
            <person name="Stielow B."/>
            <person name="Szollosi G."/>
            <person name="Zifcakova L."/>
            <person name="Stursova M."/>
            <person name="Spatafora J.W."/>
            <person name="Tedersoo L."/>
            <person name="Vaario L.-M."/>
            <person name="Yamada A."/>
            <person name="Yan M."/>
            <person name="Wang P."/>
            <person name="Xu J."/>
            <person name="Bruns T."/>
            <person name="Baldrian P."/>
            <person name="Vilgalys R."/>
            <person name="Henrissat B."/>
            <person name="Grigoriev I.V."/>
            <person name="Hibbett D."/>
            <person name="Nagy L.G."/>
            <person name="Martin F.M."/>
        </authorList>
    </citation>
    <scope>NUCLEOTIDE SEQUENCE</scope>
    <source>
        <strain evidence="1">UH-Tt-Lm1</strain>
    </source>
</reference>
<accession>A0A9P6HKS3</accession>
<gene>
    <name evidence="1" type="ORF">BJ322DRAFT_542655</name>
</gene>
<evidence type="ECO:0000313" key="1">
    <source>
        <dbReference type="EMBL" id="KAF9789547.1"/>
    </source>
</evidence>
<sequence>MIWSTGNNGENALLRITRSQISRAIWFMAIPSPRKTWARGNISSLLMRRLTPELRMGSRVVDMRGLLAVYCVLLAHGIRRAWRNASFEATRSALGRQDRSWAIAWNLTKPLLTSCSADKTVRLYNYRAPPPSDVGSSSHGGEPKFELTASITTGHAKAVRALAWSVQKHSGYSFFSF</sequence>
<keyword evidence="2" id="KW-1185">Reference proteome</keyword>
<protein>
    <submittedName>
        <fullName evidence="1">Uncharacterized protein</fullName>
    </submittedName>
</protein>
<comment type="caution">
    <text evidence="1">The sequence shown here is derived from an EMBL/GenBank/DDBJ whole genome shotgun (WGS) entry which is preliminary data.</text>
</comment>
<dbReference type="Proteomes" id="UP000736335">
    <property type="component" value="Unassembled WGS sequence"/>
</dbReference>
<dbReference type="SUPFAM" id="SSF50978">
    <property type="entry name" value="WD40 repeat-like"/>
    <property type="match status" value="1"/>
</dbReference>